<dbReference type="PROSITE" id="PS50975">
    <property type="entry name" value="ATP_GRASP"/>
    <property type="match status" value="1"/>
</dbReference>
<proteinExistence type="predicted"/>
<dbReference type="InterPro" id="IPR013815">
    <property type="entry name" value="ATP_grasp_subdomain_1"/>
</dbReference>
<dbReference type="InterPro" id="IPR011761">
    <property type="entry name" value="ATP-grasp"/>
</dbReference>
<dbReference type="SMART" id="SM01154">
    <property type="entry name" value="DUF1704"/>
    <property type="match status" value="1"/>
</dbReference>
<dbReference type="GO" id="GO:0016874">
    <property type="term" value="F:ligase activity"/>
    <property type="evidence" value="ECO:0007669"/>
    <property type="project" value="UniProtKB-KW"/>
</dbReference>
<accession>A0ABS5QLA2</accession>
<organism evidence="7 8">
    <name type="scientific">Candidatus Vampirococcus lugosii</name>
    <dbReference type="NCBI Taxonomy" id="2789015"/>
    <lineage>
        <taxon>Bacteria</taxon>
        <taxon>Candidatus Absconditibacteriota</taxon>
        <taxon>Vampirococcus</taxon>
    </lineage>
</organism>
<keyword evidence="2" id="KW-0645">Protease</keyword>
<dbReference type="RefSeq" id="WP_213348733.1">
    <property type="nucleotide sequence ID" value="NZ_JAEDAM010000018.1"/>
</dbReference>
<evidence type="ECO:0000256" key="3">
    <source>
        <dbReference type="ARBA" id="ARBA00022801"/>
    </source>
</evidence>
<dbReference type="Pfam" id="PF14397">
    <property type="entry name" value="ATPgrasp_ST"/>
    <property type="match status" value="2"/>
</dbReference>
<dbReference type="PANTHER" id="PTHR31817">
    <property type="match status" value="1"/>
</dbReference>
<evidence type="ECO:0000256" key="1">
    <source>
        <dbReference type="ARBA" id="ARBA00001947"/>
    </source>
</evidence>
<dbReference type="InterPro" id="IPR012548">
    <property type="entry name" value="MATCAP"/>
</dbReference>
<evidence type="ECO:0000313" key="8">
    <source>
        <dbReference type="Proteomes" id="UP000680365"/>
    </source>
</evidence>
<dbReference type="InterPro" id="IPR039523">
    <property type="entry name" value="RimK-rel_E_lig_ATP-grasp"/>
</dbReference>
<keyword evidence="3" id="KW-0378">Hydrolase</keyword>
<reference evidence="7 8" key="1">
    <citation type="journal article" date="2021" name="Nat. Commun.">
        <title>Reductive evolution and unique predatory mode in the CPR bacterium Vampirococcus lugosii.</title>
        <authorList>
            <person name="Moreira D."/>
            <person name="Zivanovic Y."/>
            <person name="Lopez-Archilla A.I."/>
            <person name="Iniesto M."/>
            <person name="Lopez-Garcia P."/>
        </authorList>
    </citation>
    <scope>NUCLEOTIDE SEQUENCE [LARGE SCALE GENOMIC DNA]</scope>
    <source>
        <strain evidence="7">Chiprana</strain>
    </source>
</reference>
<protein>
    <submittedName>
        <fullName evidence="7">Alpha-L-glutamate ligase-related protein</fullName>
    </submittedName>
</protein>
<dbReference type="EMBL" id="JAEDAM010000018">
    <property type="protein sequence ID" value="MBS8121842.1"/>
    <property type="molecule type" value="Genomic_DNA"/>
</dbReference>
<evidence type="ECO:0000259" key="6">
    <source>
        <dbReference type="PROSITE" id="PS50975"/>
    </source>
</evidence>
<dbReference type="Gene3D" id="3.30.470.20">
    <property type="entry name" value="ATP-grasp fold, B domain"/>
    <property type="match status" value="1"/>
</dbReference>
<dbReference type="SUPFAM" id="SSF56059">
    <property type="entry name" value="Glutathione synthetase ATP-binding domain-like"/>
    <property type="match status" value="1"/>
</dbReference>
<keyword evidence="5" id="KW-0547">Nucleotide-binding</keyword>
<name>A0ABS5QLA2_9BACT</name>
<keyword evidence="7" id="KW-0436">Ligase</keyword>
<dbReference type="Pfam" id="PF08014">
    <property type="entry name" value="MATCAP"/>
    <property type="match status" value="1"/>
</dbReference>
<evidence type="ECO:0000256" key="2">
    <source>
        <dbReference type="ARBA" id="ARBA00022670"/>
    </source>
</evidence>
<dbReference type="Proteomes" id="UP000680365">
    <property type="component" value="Unassembled WGS sequence"/>
</dbReference>
<evidence type="ECO:0000256" key="4">
    <source>
        <dbReference type="ARBA" id="ARBA00023049"/>
    </source>
</evidence>
<evidence type="ECO:0000313" key="7">
    <source>
        <dbReference type="EMBL" id="MBS8121842.1"/>
    </source>
</evidence>
<dbReference type="Gene3D" id="3.30.1490.20">
    <property type="entry name" value="ATP-grasp fold, A domain"/>
    <property type="match status" value="1"/>
</dbReference>
<comment type="caution">
    <text evidence="7">The sequence shown here is derived from an EMBL/GenBank/DDBJ whole genome shotgun (WGS) entry which is preliminary data.</text>
</comment>
<keyword evidence="5" id="KW-0067">ATP-binding</keyword>
<keyword evidence="8" id="KW-1185">Reference proteome</keyword>
<dbReference type="PANTHER" id="PTHR31817:SF0">
    <property type="entry name" value="CHROMOSOME UNDETERMINED SCAFFOLD_67, WHOLE GENOME SHOTGUN SEQUENCE"/>
    <property type="match status" value="1"/>
</dbReference>
<evidence type="ECO:0000256" key="5">
    <source>
        <dbReference type="PROSITE-ProRule" id="PRU00409"/>
    </source>
</evidence>
<keyword evidence="4" id="KW-0482">Metalloprotease</keyword>
<comment type="cofactor">
    <cofactor evidence="1">
        <name>Zn(2+)</name>
        <dbReference type="ChEBI" id="CHEBI:29105"/>
    </cofactor>
</comment>
<sequence length="816" mass="93980">MFNSGILGINSRNLQYIKKFNPKKVTRLADNKQKTKNFLKERGIPVPQTYGIISNRSQLYDFDFAKMPSKNFVVKPNKGSKGKGIYIVKYIDELKNQLKNSGENIVSKKNNFLKSFLGFDLKSKFDYHYKTGGEIISDDVLRRYLVDILDGRYSITFGQDKILVEEKLNPGINFRKYCRHGLADIRVIVFNLIPVAAMIRVPTAESGGKANIAQGGVGLGVEVGSGKVKSMYFKKEIFTKSFPGEYADIYNKKVPFWNDILMYSSEIQYFVNLGYLALDWVVTDDGPKLLEINARAGLEVQSASVLKLRNRLEKISDIHVNDPQKGVEISKSIFNSSKNNLINMSKILYLSQKGNLIFEGIQDNFVKITIMVDIKKEKNYISKKLYNKIDSYKSGDVILDIPENEIRLKNLIFEVNDKMEENEIILGQGSISEFYIKPIHKIETDINIVSSSNIDDEEIETLHIIDQNIAKISRKLNFTKILTPTNYLDELDNFVTWNGNYNPKFSYNFLDENTINSLETELLGMKDKYFSNNFGLKSNFSELFNEKIDELLDRLYLIKAYKLQKYGYILEYNEKLFGNFDKKLVEQSKEKIFMEPVQDMNLLGEKLTFSQVKKIIKKYLYDKGISGVKINTSMGLSRMAVIKGKYPEIRISSYSSFREKELLATLAHEIDVHLIRFLNGKKTGWEILKSGTGYYIKDEEGFAVYNSFNYLPEGYEKKAIYQKYYLSFISGYYGFSRLVDIIRGIQYRSLEGAFKTALRLKKGIQNTGFVDRGAVYTKDKIYLDGYMKVDERIKNGGNFDEFKFGKIKIEDIDKVL</sequence>
<gene>
    <name evidence="7" type="ORF">VAMP_30n38</name>
</gene>
<feature type="domain" description="ATP-grasp" evidence="6">
    <location>
        <begin position="36"/>
        <end position="89"/>
    </location>
</feature>